<evidence type="ECO:0000256" key="10">
    <source>
        <dbReference type="RuleBase" id="RU000594"/>
    </source>
</evidence>
<evidence type="ECO:0000313" key="12">
    <source>
        <dbReference type="EMBL" id="EFM24875.1"/>
    </source>
</evidence>
<sequence>MPIFFFVVLLVMMDQLSKFFVVSFLKGQSPYILIDGFLSFYYIENRGAAFGILQNSQLLFSIITIVVLLGLMIYLIKNYKSSSLSTKISLTLIIAGAIGNFIDRLRLKYVIDFISFRMFGHDFAVFNLADSFIVIGTIIVMILVILHENPKRKKNE</sequence>
<evidence type="ECO:0000256" key="11">
    <source>
        <dbReference type="RuleBase" id="RU004181"/>
    </source>
</evidence>
<keyword evidence="13" id="KW-1185">Reference proteome</keyword>
<dbReference type="GO" id="GO:0006508">
    <property type="term" value="P:proteolysis"/>
    <property type="evidence" value="ECO:0007669"/>
    <property type="project" value="UniProtKB-KW"/>
</dbReference>
<dbReference type="AlphaFoldDB" id="E0NMQ7"/>
<evidence type="ECO:0000256" key="3">
    <source>
        <dbReference type="ARBA" id="ARBA00022670"/>
    </source>
</evidence>
<evidence type="ECO:0000313" key="13">
    <source>
        <dbReference type="Proteomes" id="UP000003280"/>
    </source>
</evidence>
<evidence type="ECO:0000256" key="6">
    <source>
        <dbReference type="ARBA" id="ARBA00022801"/>
    </source>
</evidence>
<keyword evidence="8 9" id="KW-0472">Membrane</keyword>
<dbReference type="HAMAP" id="MF_00161">
    <property type="entry name" value="LspA"/>
    <property type="match status" value="1"/>
</dbReference>
<dbReference type="GO" id="GO:0005886">
    <property type="term" value="C:plasma membrane"/>
    <property type="evidence" value="ECO:0007669"/>
    <property type="project" value="UniProtKB-SubCell"/>
</dbReference>
<feature type="transmembrane region" description="Helical" evidence="9">
    <location>
        <begin position="125"/>
        <end position="146"/>
    </location>
</feature>
<evidence type="ECO:0000256" key="2">
    <source>
        <dbReference type="ARBA" id="ARBA00022475"/>
    </source>
</evidence>
<feature type="transmembrane region" description="Helical" evidence="9">
    <location>
        <begin position="58"/>
        <end position="76"/>
    </location>
</feature>
<comment type="caution">
    <text evidence="9">Lacks conserved residue(s) required for the propagation of feature annotation.</text>
</comment>
<dbReference type="PANTHER" id="PTHR33695:SF1">
    <property type="entry name" value="LIPOPROTEIN SIGNAL PEPTIDASE"/>
    <property type="match status" value="1"/>
</dbReference>
<comment type="subcellular location">
    <subcellularLocation>
        <location evidence="9">Cell membrane</location>
        <topology evidence="9">Multi-pass membrane protein</topology>
    </subcellularLocation>
</comment>
<keyword evidence="3 9" id="KW-0645">Protease</keyword>
<evidence type="ECO:0000256" key="1">
    <source>
        <dbReference type="ARBA" id="ARBA00006139"/>
    </source>
</evidence>
<accession>E0NMQ7</accession>
<organism evidence="12 13">
    <name type="scientific">Peptoniphilus duerdenii ATCC BAA-1640</name>
    <dbReference type="NCBI Taxonomy" id="862517"/>
    <lineage>
        <taxon>Bacteria</taxon>
        <taxon>Bacillati</taxon>
        <taxon>Bacillota</taxon>
        <taxon>Tissierellia</taxon>
        <taxon>Tissierellales</taxon>
        <taxon>Peptoniphilaceae</taxon>
        <taxon>Peptoniphilus</taxon>
    </lineage>
</organism>
<dbReference type="PROSITE" id="PS00855">
    <property type="entry name" value="SPASE_II"/>
    <property type="match status" value="1"/>
</dbReference>
<dbReference type="STRING" id="862517.HMPREF9225_1446"/>
<dbReference type="UniPathway" id="UPA00665"/>
<dbReference type="OrthoDB" id="9810259at2"/>
<keyword evidence="6 9" id="KW-0378">Hydrolase</keyword>
<dbReference type="Proteomes" id="UP000003280">
    <property type="component" value="Unassembled WGS sequence"/>
</dbReference>
<evidence type="ECO:0000256" key="5">
    <source>
        <dbReference type="ARBA" id="ARBA00022750"/>
    </source>
</evidence>
<feature type="active site" evidence="9">
    <location>
        <position position="112"/>
    </location>
</feature>
<dbReference type="GO" id="GO:0004190">
    <property type="term" value="F:aspartic-type endopeptidase activity"/>
    <property type="evidence" value="ECO:0007669"/>
    <property type="project" value="UniProtKB-UniRule"/>
</dbReference>
<proteinExistence type="inferred from homology"/>
<evidence type="ECO:0000256" key="7">
    <source>
        <dbReference type="ARBA" id="ARBA00022989"/>
    </source>
</evidence>
<comment type="pathway">
    <text evidence="9">Protein modification; lipoprotein biosynthesis (signal peptide cleavage).</text>
</comment>
<keyword evidence="7 9" id="KW-1133">Transmembrane helix</keyword>
<comment type="caution">
    <text evidence="12">The sequence shown here is derived from an EMBL/GenBank/DDBJ whole genome shotgun (WGS) entry which is preliminary data.</text>
</comment>
<reference evidence="12 13" key="1">
    <citation type="submission" date="2010-07" db="EMBL/GenBank/DDBJ databases">
        <authorList>
            <person name="Muzny D."/>
            <person name="Qin X."/>
            <person name="Deng J."/>
            <person name="Jiang H."/>
            <person name="Liu Y."/>
            <person name="Qu J."/>
            <person name="Song X.-Z."/>
            <person name="Zhang L."/>
            <person name="Thornton R."/>
            <person name="Coyle M."/>
            <person name="Francisco L."/>
            <person name="Jackson L."/>
            <person name="Javaid M."/>
            <person name="Korchina V."/>
            <person name="Kovar C."/>
            <person name="Mata R."/>
            <person name="Mathew T."/>
            <person name="Ngo R."/>
            <person name="Nguyen L."/>
            <person name="Nguyen N."/>
            <person name="Okwuonu G."/>
            <person name="Ongeri F."/>
            <person name="Pham C."/>
            <person name="Simmons D."/>
            <person name="Wilczek-Boney K."/>
            <person name="Hale W."/>
            <person name="Jakkamsetti A."/>
            <person name="Pham P."/>
            <person name="Ruth R."/>
            <person name="San Lucas F."/>
            <person name="Warren J."/>
            <person name="Zhang J."/>
            <person name="Zhao Z."/>
            <person name="Zhou C."/>
            <person name="Zhu D."/>
            <person name="Lee S."/>
            <person name="Bess C."/>
            <person name="Blankenburg K."/>
            <person name="Forbes L."/>
            <person name="Fu Q."/>
            <person name="Gubbala S."/>
            <person name="Hirani K."/>
            <person name="Jayaseelan J.C."/>
            <person name="Lara F."/>
            <person name="Munidasa M."/>
            <person name="Palculict T."/>
            <person name="Patil S."/>
            <person name="Pu L.-L."/>
            <person name="Saada N."/>
            <person name="Tang L."/>
            <person name="Weissenberger G."/>
            <person name="Zhu Y."/>
            <person name="Hemphill L."/>
            <person name="Shang Y."/>
            <person name="Youmans B."/>
            <person name="Ayvaz T."/>
            <person name="Ross M."/>
            <person name="Santibanez J."/>
            <person name="Aqrawi P."/>
            <person name="Gross S."/>
            <person name="Joshi V."/>
            <person name="Fowler G."/>
            <person name="Nazareth L."/>
            <person name="Reid J."/>
            <person name="Worley K."/>
            <person name="Petrosino J."/>
            <person name="Highlander S."/>
            <person name="Gibbs R."/>
        </authorList>
    </citation>
    <scope>NUCLEOTIDE SEQUENCE [LARGE SCALE GENOMIC DNA]</scope>
    <source>
        <strain evidence="12 13">ATCC BAA-1640</strain>
    </source>
</reference>
<protein>
    <recommendedName>
        <fullName evidence="9">Lipoprotein signal peptidase</fullName>
        <ecNumber evidence="9">3.4.23.36</ecNumber>
    </recommendedName>
    <alternativeName>
        <fullName evidence="9">Prolipoprotein signal peptidase</fullName>
    </alternativeName>
    <alternativeName>
        <fullName evidence="9">Signal peptidase II</fullName>
        <shortName evidence="9">SPase II</shortName>
    </alternativeName>
</protein>
<comment type="function">
    <text evidence="9 10">This protein specifically catalyzes the removal of signal peptides from prolipoproteins.</text>
</comment>
<dbReference type="HOGENOM" id="CLU_083252_3_4_9"/>
<dbReference type="RefSeq" id="WP_008902236.1">
    <property type="nucleotide sequence ID" value="NZ_GL397071.1"/>
</dbReference>
<dbReference type="EC" id="3.4.23.36" evidence="9"/>
<dbReference type="EMBL" id="AEEH01000047">
    <property type="protein sequence ID" value="EFM24875.1"/>
    <property type="molecule type" value="Genomic_DNA"/>
</dbReference>
<evidence type="ECO:0000256" key="4">
    <source>
        <dbReference type="ARBA" id="ARBA00022692"/>
    </source>
</evidence>
<feature type="transmembrane region" description="Helical" evidence="9">
    <location>
        <begin position="88"/>
        <end position="105"/>
    </location>
</feature>
<keyword evidence="5 9" id="KW-0064">Aspartyl protease</keyword>
<dbReference type="PANTHER" id="PTHR33695">
    <property type="entry name" value="LIPOPROTEIN SIGNAL PEPTIDASE"/>
    <property type="match status" value="1"/>
</dbReference>
<comment type="catalytic activity">
    <reaction evidence="9 10">
        <text>Release of signal peptides from bacterial membrane prolipoproteins. Hydrolyzes -Xaa-Yaa-Zaa-|-(S,diacylglyceryl)Cys-, in which Xaa is hydrophobic (preferably Leu), and Yaa (Ala or Ser) and Zaa (Gly or Ala) have small, neutral side chains.</text>
        <dbReference type="EC" id="3.4.23.36"/>
    </reaction>
</comment>
<dbReference type="InterPro" id="IPR001872">
    <property type="entry name" value="Peptidase_A8"/>
</dbReference>
<evidence type="ECO:0000256" key="9">
    <source>
        <dbReference type="HAMAP-Rule" id="MF_00161"/>
    </source>
</evidence>
<keyword evidence="2 9" id="KW-1003">Cell membrane</keyword>
<comment type="similarity">
    <text evidence="1 9 11">Belongs to the peptidase A8 family.</text>
</comment>
<evidence type="ECO:0000256" key="8">
    <source>
        <dbReference type="ARBA" id="ARBA00023136"/>
    </source>
</evidence>
<dbReference type="NCBIfam" id="TIGR00077">
    <property type="entry name" value="lspA"/>
    <property type="match status" value="1"/>
</dbReference>
<dbReference type="Pfam" id="PF01252">
    <property type="entry name" value="Peptidase_A8"/>
    <property type="match status" value="1"/>
</dbReference>
<gene>
    <name evidence="9 12" type="primary">lspA</name>
    <name evidence="12" type="ORF">HMPREF9225_1446</name>
</gene>
<dbReference type="eggNOG" id="COG0597">
    <property type="taxonomic scope" value="Bacteria"/>
</dbReference>
<dbReference type="PRINTS" id="PR00781">
    <property type="entry name" value="LIPOSIGPTASE"/>
</dbReference>
<keyword evidence="4 9" id="KW-0812">Transmembrane</keyword>
<name>E0NMQ7_9FIRM</name>
<feature type="active site" evidence="9">
    <location>
        <position position="130"/>
    </location>
</feature>